<dbReference type="PROSITE" id="PS50011">
    <property type="entry name" value="PROTEIN_KINASE_DOM"/>
    <property type="match status" value="1"/>
</dbReference>
<proteinExistence type="predicted"/>
<dbReference type="GO" id="GO:0005524">
    <property type="term" value="F:ATP binding"/>
    <property type="evidence" value="ECO:0007669"/>
    <property type="project" value="InterPro"/>
</dbReference>
<gene>
    <name evidence="2" type="ORF">BDV96DRAFT_606305</name>
</gene>
<dbReference type="EMBL" id="ML977352">
    <property type="protein sequence ID" value="KAF2107759.1"/>
    <property type="molecule type" value="Genomic_DNA"/>
</dbReference>
<dbReference type="GO" id="GO:0005634">
    <property type="term" value="C:nucleus"/>
    <property type="evidence" value="ECO:0007669"/>
    <property type="project" value="TreeGrafter"/>
</dbReference>
<feature type="domain" description="Protein kinase" evidence="1">
    <location>
        <begin position="64"/>
        <end position="393"/>
    </location>
</feature>
<evidence type="ECO:0000259" key="1">
    <source>
        <dbReference type="PROSITE" id="PS50011"/>
    </source>
</evidence>
<dbReference type="OrthoDB" id="10252171at2759"/>
<sequence length="441" mass="50951">MEPYYETIDRPGWYRRFDGRRPPVITDGIRSFYENGVEVTDQIDRESSNEFNPPPSEPWDVTRYKKFQDLGKGTQASVGQFRDLVDGREYAIKHYEIWVNTKELREKYTNEQREVYTKKLRDNVIREIAIMATLSCDPEAQPHMVRLIRWHETHEKLDDGSEKHDIRLVMYPVASELSLGDKLNAQFGSPTFQEIITQNFLEEALRDLTQGLSLIHKHSVRHKDINAQNVVVNQLVSRLKVLYTDFGISLYFDPQASATGSSSTDNPTESTLYDNTYAAPELLDGQPRSTKSDVFSLGCVMWEILVARSVPVLRKKDYMNATGFGDGWGYERGEGYARMLRDGSLPLAFRQMRAEEHMKEYHWIIDVIERMTKDNPDERLSASQVPGLVDAYTGWRDDKNMFISSEWDHKLFLIDSGGKSGTVQFTRRVGTREVIEEVYQS</sequence>
<dbReference type="PANTHER" id="PTHR44167">
    <property type="entry name" value="OVARIAN-SPECIFIC SERINE/THREONINE-PROTEIN KINASE LOK-RELATED"/>
    <property type="match status" value="1"/>
</dbReference>
<dbReference type="Pfam" id="PF00069">
    <property type="entry name" value="Pkinase"/>
    <property type="match status" value="1"/>
</dbReference>
<keyword evidence="2" id="KW-0418">Kinase</keyword>
<dbReference type="SUPFAM" id="SSF56112">
    <property type="entry name" value="Protein kinase-like (PK-like)"/>
    <property type="match status" value="1"/>
</dbReference>
<dbReference type="SMART" id="SM00220">
    <property type="entry name" value="S_TKc"/>
    <property type="match status" value="1"/>
</dbReference>
<reference evidence="2" key="1">
    <citation type="journal article" date="2020" name="Stud. Mycol.">
        <title>101 Dothideomycetes genomes: a test case for predicting lifestyles and emergence of pathogens.</title>
        <authorList>
            <person name="Haridas S."/>
            <person name="Albert R."/>
            <person name="Binder M."/>
            <person name="Bloem J."/>
            <person name="Labutti K."/>
            <person name="Salamov A."/>
            <person name="Andreopoulos B."/>
            <person name="Baker S."/>
            <person name="Barry K."/>
            <person name="Bills G."/>
            <person name="Bluhm B."/>
            <person name="Cannon C."/>
            <person name="Castanera R."/>
            <person name="Culley D."/>
            <person name="Daum C."/>
            <person name="Ezra D."/>
            <person name="Gonzalez J."/>
            <person name="Henrissat B."/>
            <person name="Kuo A."/>
            <person name="Liang C."/>
            <person name="Lipzen A."/>
            <person name="Lutzoni F."/>
            <person name="Magnuson J."/>
            <person name="Mondo S."/>
            <person name="Nolan M."/>
            <person name="Ohm R."/>
            <person name="Pangilinan J."/>
            <person name="Park H.-J."/>
            <person name="Ramirez L."/>
            <person name="Alfaro M."/>
            <person name="Sun H."/>
            <person name="Tritt A."/>
            <person name="Yoshinaga Y."/>
            <person name="Zwiers L.-H."/>
            <person name="Turgeon B."/>
            <person name="Goodwin S."/>
            <person name="Spatafora J."/>
            <person name="Crous P."/>
            <person name="Grigoriev I."/>
        </authorList>
    </citation>
    <scope>NUCLEOTIDE SEQUENCE</scope>
    <source>
        <strain evidence="2">CBS 627.86</strain>
    </source>
</reference>
<dbReference type="Gene3D" id="3.30.200.20">
    <property type="entry name" value="Phosphorylase Kinase, domain 1"/>
    <property type="match status" value="1"/>
</dbReference>
<keyword evidence="3" id="KW-1185">Reference proteome</keyword>
<dbReference type="InterPro" id="IPR011009">
    <property type="entry name" value="Kinase-like_dom_sf"/>
</dbReference>
<dbReference type="GO" id="GO:0004674">
    <property type="term" value="F:protein serine/threonine kinase activity"/>
    <property type="evidence" value="ECO:0007669"/>
    <property type="project" value="TreeGrafter"/>
</dbReference>
<protein>
    <submittedName>
        <fullName evidence="2">Kinase-like domain-containing protein</fullName>
    </submittedName>
</protein>
<evidence type="ECO:0000313" key="2">
    <source>
        <dbReference type="EMBL" id="KAF2107759.1"/>
    </source>
</evidence>
<evidence type="ECO:0000313" key="3">
    <source>
        <dbReference type="Proteomes" id="UP000799770"/>
    </source>
</evidence>
<name>A0A6A5YKI2_9PLEO</name>
<accession>A0A6A5YKI2</accession>
<dbReference type="InterPro" id="IPR000719">
    <property type="entry name" value="Prot_kinase_dom"/>
</dbReference>
<dbReference type="AlphaFoldDB" id="A0A6A5YKI2"/>
<dbReference type="Gene3D" id="1.10.510.10">
    <property type="entry name" value="Transferase(Phosphotransferase) domain 1"/>
    <property type="match status" value="1"/>
</dbReference>
<keyword evidence="2" id="KW-0808">Transferase</keyword>
<dbReference type="GO" id="GO:0044773">
    <property type="term" value="P:mitotic DNA damage checkpoint signaling"/>
    <property type="evidence" value="ECO:0007669"/>
    <property type="project" value="TreeGrafter"/>
</dbReference>
<dbReference type="CDD" id="cd00180">
    <property type="entry name" value="PKc"/>
    <property type="match status" value="1"/>
</dbReference>
<dbReference type="Proteomes" id="UP000799770">
    <property type="component" value="Unassembled WGS sequence"/>
</dbReference>
<dbReference type="PANTHER" id="PTHR44167:SF24">
    <property type="entry name" value="SERINE_THREONINE-PROTEIN KINASE CHK2"/>
    <property type="match status" value="1"/>
</dbReference>
<organism evidence="2 3">
    <name type="scientific">Lophiotrema nucula</name>
    <dbReference type="NCBI Taxonomy" id="690887"/>
    <lineage>
        <taxon>Eukaryota</taxon>
        <taxon>Fungi</taxon>
        <taxon>Dikarya</taxon>
        <taxon>Ascomycota</taxon>
        <taxon>Pezizomycotina</taxon>
        <taxon>Dothideomycetes</taxon>
        <taxon>Pleosporomycetidae</taxon>
        <taxon>Pleosporales</taxon>
        <taxon>Lophiotremataceae</taxon>
        <taxon>Lophiotrema</taxon>
    </lineage>
</organism>